<evidence type="ECO:0000313" key="4">
    <source>
        <dbReference type="EMBL" id="ETV72032.1"/>
    </source>
</evidence>
<dbReference type="PANTHER" id="PTHR19229">
    <property type="entry name" value="ATP-BINDING CASSETTE TRANSPORTER SUBFAMILY A ABCA"/>
    <property type="match status" value="1"/>
</dbReference>
<dbReference type="EMBL" id="KI913156">
    <property type="protein sequence ID" value="ETV72032.1"/>
    <property type="molecule type" value="Genomic_DNA"/>
</dbReference>
<dbReference type="GO" id="GO:0016020">
    <property type="term" value="C:membrane"/>
    <property type="evidence" value="ECO:0007669"/>
    <property type="project" value="InterPro"/>
</dbReference>
<dbReference type="OrthoDB" id="5986769at2759"/>
<dbReference type="GO" id="GO:0140359">
    <property type="term" value="F:ABC-type transporter activity"/>
    <property type="evidence" value="ECO:0007669"/>
    <property type="project" value="InterPro"/>
</dbReference>
<evidence type="ECO:0000256" key="1">
    <source>
        <dbReference type="ARBA" id="ARBA00022448"/>
    </source>
</evidence>
<sequence length="238" mass="26021">MGETLRQQETPGEGQQIRNLRKVCFSGKVAVHGVQITCFLGHNDAGKTPLMSMLTRMILATHDILYGDVTVTQYLTFYSQINGFRGAGYACRHQDRQGGAQRKKARRDELTSRMDPYSRRSTWETNMNHLQNRIIMLTTHFMDDADTLGDHIAIMAEGGLLQVLALPQEPAACDVAALTAFSKLCTTVGASSSGCRRTCSPRRRWDASGLDAAMSGTTNPYGGVVVLFLLAGAAVISF</sequence>
<accession>W4FX11</accession>
<dbReference type="STRING" id="112090.W4FX11"/>
<proteinExistence type="predicted"/>
<evidence type="ECO:0000256" key="2">
    <source>
        <dbReference type="ARBA" id="ARBA00022737"/>
    </source>
</evidence>
<reference evidence="4" key="1">
    <citation type="submission" date="2013-12" db="EMBL/GenBank/DDBJ databases">
        <title>The Genome Sequence of Aphanomyces astaci APO3.</title>
        <authorList>
            <consortium name="The Broad Institute Genomics Platform"/>
            <person name="Russ C."/>
            <person name="Tyler B."/>
            <person name="van West P."/>
            <person name="Dieguez-Uribeondo J."/>
            <person name="Young S.K."/>
            <person name="Zeng Q."/>
            <person name="Gargeya S."/>
            <person name="Fitzgerald M."/>
            <person name="Abouelleil A."/>
            <person name="Alvarado L."/>
            <person name="Chapman S.B."/>
            <person name="Gainer-Dewar J."/>
            <person name="Goldberg J."/>
            <person name="Griggs A."/>
            <person name="Gujja S."/>
            <person name="Hansen M."/>
            <person name="Howarth C."/>
            <person name="Imamovic A."/>
            <person name="Ireland A."/>
            <person name="Larimer J."/>
            <person name="McCowan C."/>
            <person name="Murphy C."/>
            <person name="Pearson M."/>
            <person name="Poon T.W."/>
            <person name="Priest M."/>
            <person name="Roberts A."/>
            <person name="Saif S."/>
            <person name="Shea T."/>
            <person name="Sykes S."/>
            <person name="Wortman J."/>
            <person name="Nusbaum C."/>
            <person name="Birren B."/>
        </authorList>
    </citation>
    <scope>NUCLEOTIDE SEQUENCE [LARGE SCALE GENOMIC DNA]</scope>
    <source>
        <strain evidence="4">APO3</strain>
    </source>
</reference>
<dbReference type="Gene3D" id="3.40.50.300">
    <property type="entry name" value="P-loop containing nucleotide triphosphate hydrolases"/>
    <property type="match status" value="1"/>
</dbReference>
<dbReference type="InterPro" id="IPR027417">
    <property type="entry name" value="P-loop_NTPase"/>
</dbReference>
<dbReference type="AlphaFoldDB" id="W4FX11"/>
<keyword evidence="2" id="KW-0677">Repeat</keyword>
<dbReference type="VEuPathDB" id="FungiDB:H257_12835"/>
<evidence type="ECO:0008006" key="5">
    <source>
        <dbReference type="Google" id="ProtNLM"/>
    </source>
</evidence>
<gene>
    <name evidence="4" type="ORF">H257_12835</name>
</gene>
<feature type="region of interest" description="Disordered" evidence="3">
    <location>
        <begin position="95"/>
        <end position="114"/>
    </location>
</feature>
<dbReference type="InterPro" id="IPR026082">
    <property type="entry name" value="ABCA"/>
</dbReference>
<dbReference type="SUPFAM" id="SSF52540">
    <property type="entry name" value="P-loop containing nucleoside triphosphate hydrolases"/>
    <property type="match status" value="1"/>
</dbReference>
<evidence type="ECO:0000256" key="3">
    <source>
        <dbReference type="SAM" id="MobiDB-lite"/>
    </source>
</evidence>
<dbReference type="GeneID" id="20814831"/>
<name>W4FX11_APHAT</name>
<protein>
    <recommendedName>
        <fullName evidence="5">ABC transporter domain-containing protein</fullName>
    </recommendedName>
</protein>
<organism evidence="4">
    <name type="scientific">Aphanomyces astaci</name>
    <name type="common">Crayfish plague agent</name>
    <dbReference type="NCBI Taxonomy" id="112090"/>
    <lineage>
        <taxon>Eukaryota</taxon>
        <taxon>Sar</taxon>
        <taxon>Stramenopiles</taxon>
        <taxon>Oomycota</taxon>
        <taxon>Saprolegniomycetes</taxon>
        <taxon>Saprolegniales</taxon>
        <taxon>Verrucalvaceae</taxon>
        <taxon>Aphanomyces</taxon>
    </lineage>
</organism>
<dbReference type="PANTHER" id="PTHR19229:SF36">
    <property type="entry name" value="ATP-BINDING CASSETTE SUB-FAMILY A MEMBER 2"/>
    <property type="match status" value="1"/>
</dbReference>
<dbReference type="RefSeq" id="XP_009838475.1">
    <property type="nucleotide sequence ID" value="XM_009840173.1"/>
</dbReference>
<keyword evidence="1" id="KW-0813">Transport</keyword>
<dbReference type="GO" id="GO:0005319">
    <property type="term" value="F:lipid transporter activity"/>
    <property type="evidence" value="ECO:0007669"/>
    <property type="project" value="TreeGrafter"/>
</dbReference>